<dbReference type="Proteomes" id="UP000046393">
    <property type="component" value="Unplaced"/>
</dbReference>
<dbReference type="PROSITE" id="PS50181">
    <property type="entry name" value="FBOX"/>
    <property type="match status" value="1"/>
</dbReference>
<sequence>MSSKKKDERSCAAATKDGSQAENAKEAVQLFDGTSSTFNDLVEVLSNGLNDVAVSSKTTVEDELQMFRNQWIAEVVKKSKGNCSTDFSQLSPTEHLSDQRLLLQDPSEKLFFREAYTCYNKKETESDASVAATCKDLVKTLQLRVSERGSFFELENNDVGSPTISDLPIELLSVIVRYVVGNELDIISLETLALVSSGFYLLARDSEIWYLICKRIFRITCDKMSCIINWRNMFLTVPHVYFHGVYIGKCSYIRYGETSFQDQFYRPCHTVVYYRHFRFFADGSVIMVTSSDHPSQTVPFLKTKKTRCSGALLGRYIFARENCIRLTFCRTCESSIHLRTNRGNRRKDPFIPYGVYKLFCASPSI</sequence>
<feature type="compositionally biased region" description="Basic and acidic residues" evidence="2">
    <location>
        <begin position="1"/>
        <end position="10"/>
    </location>
</feature>
<organism evidence="4 5">
    <name type="scientific">Syphacia muris</name>
    <dbReference type="NCBI Taxonomy" id="451379"/>
    <lineage>
        <taxon>Eukaryota</taxon>
        <taxon>Metazoa</taxon>
        <taxon>Ecdysozoa</taxon>
        <taxon>Nematoda</taxon>
        <taxon>Chromadorea</taxon>
        <taxon>Rhabditida</taxon>
        <taxon>Spirurina</taxon>
        <taxon>Oxyuridomorpha</taxon>
        <taxon>Oxyuroidea</taxon>
        <taxon>Oxyuridae</taxon>
        <taxon>Syphacia</taxon>
    </lineage>
</organism>
<dbReference type="STRING" id="451379.A0A0N5B114"/>
<keyword evidence="4" id="KW-1185">Reference proteome</keyword>
<feature type="domain" description="F-box" evidence="3">
    <location>
        <begin position="161"/>
        <end position="212"/>
    </location>
</feature>
<dbReference type="Gene3D" id="1.20.1280.50">
    <property type="match status" value="1"/>
</dbReference>
<dbReference type="CDD" id="cd22089">
    <property type="entry name" value="F-box_FBXO9"/>
    <property type="match status" value="1"/>
</dbReference>
<dbReference type="PANTHER" id="PTHR12874:SF29">
    <property type="entry name" value="F-BOX ONLY PROTEIN 9"/>
    <property type="match status" value="1"/>
</dbReference>
<dbReference type="InterPro" id="IPR001810">
    <property type="entry name" value="F-box_dom"/>
</dbReference>
<keyword evidence="1" id="KW-0833">Ubl conjugation pathway</keyword>
<dbReference type="GO" id="GO:0019005">
    <property type="term" value="C:SCF ubiquitin ligase complex"/>
    <property type="evidence" value="ECO:0007669"/>
    <property type="project" value="TreeGrafter"/>
</dbReference>
<protein>
    <submittedName>
        <fullName evidence="5">F-box domain-containing protein</fullName>
    </submittedName>
</protein>
<dbReference type="Pfam" id="PF19270">
    <property type="entry name" value="FBO_C"/>
    <property type="match status" value="1"/>
</dbReference>
<evidence type="ECO:0000256" key="2">
    <source>
        <dbReference type="SAM" id="MobiDB-lite"/>
    </source>
</evidence>
<dbReference type="AlphaFoldDB" id="A0A0N5B114"/>
<proteinExistence type="predicted"/>
<dbReference type="GO" id="GO:0031146">
    <property type="term" value="P:SCF-dependent proteasomal ubiquitin-dependent protein catabolic process"/>
    <property type="evidence" value="ECO:0007669"/>
    <property type="project" value="TreeGrafter"/>
</dbReference>
<evidence type="ECO:0000259" key="3">
    <source>
        <dbReference type="PROSITE" id="PS50181"/>
    </source>
</evidence>
<evidence type="ECO:0000256" key="1">
    <source>
        <dbReference type="ARBA" id="ARBA00022786"/>
    </source>
</evidence>
<feature type="region of interest" description="Disordered" evidence="2">
    <location>
        <begin position="1"/>
        <end position="23"/>
    </location>
</feature>
<dbReference type="InterPro" id="IPR045464">
    <property type="entry name" value="Hrt3/FBXO9_C"/>
</dbReference>
<dbReference type="PANTHER" id="PTHR12874">
    <property type="entry name" value="F-BOX ONLY PROTEIN 48-RELATED"/>
    <property type="match status" value="1"/>
</dbReference>
<dbReference type="WBParaSite" id="SMUV_0001096601-mRNA-1">
    <property type="protein sequence ID" value="SMUV_0001096601-mRNA-1"/>
    <property type="gene ID" value="SMUV_0001096601"/>
</dbReference>
<evidence type="ECO:0000313" key="5">
    <source>
        <dbReference type="WBParaSite" id="SMUV_0001096601-mRNA-1"/>
    </source>
</evidence>
<name>A0A0N5B114_9BILA</name>
<dbReference type="SUPFAM" id="SSF81383">
    <property type="entry name" value="F-box domain"/>
    <property type="match status" value="1"/>
</dbReference>
<accession>A0A0N5B114</accession>
<reference evidence="5" key="1">
    <citation type="submission" date="2017-02" db="UniProtKB">
        <authorList>
            <consortium name="WormBaseParasite"/>
        </authorList>
    </citation>
    <scope>IDENTIFICATION</scope>
</reference>
<evidence type="ECO:0000313" key="4">
    <source>
        <dbReference type="Proteomes" id="UP000046393"/>
    </source>
</evidence>
<dbReference type="GO" id="GO:0005737">
    <property type="term" value="C:cytoplasm"/>
    <property type="evidence" value="ECO:0007669"/>
    <property type="project" value="TreeGrafter"/>
</dbReference>
<dbReference type="InterPro" id="IPR036047">
    <property type="entry name" value="F-box-like_dom_sf"/>
</dbReference>